<evidence type="ECO:0000313" key="5">
    <source>
        <dbReference type="EMBL" id="ORY66082.1"/>
    </source>
</evidence>
<gene>
    <name evidence="5" type="ORF">BCR38DRAFT_429188</name>
</gene>
<feature type="domain" description="Carrier" evidence="4">
    <location>
        <begin position="563"/>
        <end position="643"/>
    </location>
</feature>
<dbReference type="InterPro" id="IPR051414">
    <property type="entry name" value="Adenylate-forming_Reductase"/>
</dbReference>
<dbReference type="SUPFAM" id="SSF47336">
    <property type="entry name" value="ACP-like"/>
    <property type="match status" value="1"/>
</dbReference>
<dbReference type="SUPFAM" id="SSF56801">
    <property type="entry name" value="Acetyl-CoA synthetase-like"/>
    <property type="match status" value="1"/>
</dbReference>
<organism evidence="5 6">
    <name type="scientific">Pseudomassariella vexata</name>
    <dbReference type="NCBI Taxonomy" id="1141098"/>
    <lineage>
        <taxon>Eukaryota</taxon>
        <taxon>Fungi</taxon>
        <taxon>Dikarya</taxon>
        <taxon>Ascomycota</taxon>
        <taxon>Pezizomycotina</taxon>
        <taxon>Sordariomycetes</taxon>
        <taxon>Xylariomycetidae</taxon>
        <taxon>Amphisphaeriales</taxon>
        <taxon>Pseudomassariaceae</taxon>
        <taxon>Pseudomassariella</taxon>
    </lineage>
</organism>
<feature type="compositionally biased region" description="Low complexity" evidence="3">
    <location>
        <begin position="1"/>
        <end position="16"/>
    </location>
</feature>
<dbReference type="AlphaFoldDB" id="A0A1Y2E3I1"/>
<feature type="region of interest" description="Disordered" evidence="3">
    <location>
        <begin position="1"/>
        <end position="41"/>
    </location>
</feature>
<dbReference type="PANTHER" id="PTHR43439:SF2">
    <property type="entry name" value="ENZYME, PUTATIVE (JCVI)-RELATED"/>
    <property type="match status" value="1"/>
</dbReference>
<dbReference type="InterPro" id="IPR013120">
    <property type="entry name" value="FAR_NAD-bd"/>
</dbReference>
<dbReference type="SMART" id="SM00823">
    <property type="entry name" value="PKS_PP"/>
    <property type="match status" value="1"/>
</dbReference>
<dbReference type="Pfam" id="PF00501">
    <property type="entry name" value="AMP-binding"/>
    <property type="match status" value="1"/>
</dbReference>
<dbReference type="OrthoDB" id="429813at2759"/>
<dbReference type="PANTHER" id="PTHR43439">
    <property type="entry name" value="PHENYLACETATE-COENZYME A LIGASE"/>
    <property type="match status" value="1"/>
</dbReference>
<dbReference type="InterPro" id="IPR020806">
    <property type="entry name" value="PKS_PP-bd"/>
</dbReference>
<dbReference type="STRING" id="1141098.A0A1Y2E3I1"/>
<protein>
    <recommendedName>
        <fullName evidence="4">Carrier domain-containing protein</fullName>
    </recommendedName>
</protein>
<sequence>MLASVGISSASGAVPSDTPVAPLQPQKDVATESDDDSNLQTVDDLVRKRARTNSHDIIVSYPSSGIEYVDYTMQQLDVFAYRAAIHYQQFIPTRSSSEEKPTVVALLGPSNFEYLVTMLALTKLGHTILFLSTRLSQAAIESLMSVTGTKYLLADSRYLEVASESTQGDLSHIQIHRIASKGVFDFPVEVHADTRLDSALDHNVEANNYIYIIHSSGSTGLPKPIYQQQKAALSNYAVSMEMKAFITLPLYHNHGICNLYRAIYAKKAIHMYSADLPLTQQHLTAVMQQHKFEIFYGVPYALKLLSETERGIELLRQLKVVMYGGSPCPDELGDLLVGKGINLIGHYGATEVGQLMTSFRPPGDMAWNYVRENDRVSPFLKWVPRGPKLFECCVVDGWPSKVASNQPDGSYSTKDLFEPHPKIPRAWKYIARMDDTIVLVNGEKTNPVQMEGRIRSNNAVAEAVIFGTGRPYLGVLIIPSESTAGKSNEEIVELLWPTIDSSGPAEAYARISKNMIRILPRNVDYPRTDKGSFIRQAFYKQFASDIEAAYDAADTCQGGSLKALTVQEIRQYLRETLLKSLVRASNVADDADFFSLGLDSLQAIQLRSEILKTVDTRGQKLGQNVVFDYPSIAKLSNYLFKLATGSEDVKTRCVEDEMTEMIAKYGEFSPRPSRLPSSVVVTGTTGSLGAHVAARVASDPTVSRVYCLVRAKDQTDALRRVHDSLQNRRVYETLPPGAQHKIIPLISDFSNAHLGLSQSVYSEVTSSLRSVIHCAWAVNFNLTVSSFERDCIAGVKNLLDLCLAAEGPVPASFDYCSSVSSVARAPSPVPERIPDLEWAQGMGYAQSKSVSEYLCHLAAKKTGMRVRVLRVGQIVADTRTGIWNPTEAITMMMQSALTIGALPKLQETPSWLPVDTVAQAIKEIALSDTGSIFANVTNHRLFRWTEDLLPMLRNAGLEFDEVEPKEWVHRLRGSEPDPEKNPPIKLVDFFASKYDKDQINPSRTYVTETARSLSPALENAPVLNQELVDKFVQHFLATAWKRDN</sequence>
<dbReference type="EMBL" id="MCFJ01000005">
    <property type="protein sequence ID" value="ORY66082.1"/>
    <property type="molecule type" value="Genomic_DNA"/>
</dbReference>
<dbReference type="InterPro" id="IPR006162">
    <property type="entry name" value="Ppantetheine_attach_site"/>
</dbReference>
<dbReference type="Gene3D" id="3.40.50.720">
    <property type="entry name" value="NAD(P)-binding Rossmann-like Domain"/>
    <property type="match status" value="1"/>
</dbReference>
<evidence type="ECO:0000313" key="6">
    <source>
        <dbReference type="Proteomes" id="UP000193689"/>
    </source>
</evidence>
<dbReference type="GeneID" id="63776161"/>
<dbReference type="InParanoid" id="A0A1Y2E3I1"/>
<dbReference type="Gene3D" id="3.40.50.12780">
    <property type="entry name" value="N-terminal domain of ligase-like"/>
    <property type="match status" value="1"/>
</dbReference>
<dbReference type="Pfam" id="PF00550">
    <property type="entry name" value="PP-binding"/>
    <property type="match status" value="1"/>
</dbReference>
<dbReference type="Proteomes" id="UP000193689">
    <property type="component" value="Unassembled WGS sequence"/>
</dbReference>
<dbReference type="SUPFAM" id="SSF51735">
    <property type="entry name" value="NAD(P)-binding Rossmann-fold domains"/>
    <property type="match status" value="1"/>
</dbReference>
<dbReference type="Pfam" id="PF23562">
    <property type="entry name" value="AMP-binding_C_3"/>
    <property type="match status" value="1"/>
</dbReference>
<dbReference type="Pfam" id="PF07993">
    <property type="entry name" value="NAD_binding_4"/>
    <property type="match status" value="1"/>
</dbReference>
<dbReference type="InterPro" id="IPR036291">
    <property type="entry name" value="NAD(P)-bd_dom_sf"/>
</dbReference>
<dbReference type="PROSITE" id="PS00012">
    <property type="entry name" value="PHOSPHOPANTETHEINE"/>
    <property type="match status" value="1"/>
</dbReference>
<keyword evidence="1" id="KW-0596">Phosphopantetheine</keyword>
<reference evidence="5 6" key="1">
    <citation type="submission" date="2016-07" db="EMBL/GenBank/DDBJ databases">
        <title>Pervasive Adenine N6-methylation of Active Genes in Fungi.</title>
        <authorList>
            <consortium name="DOE Joint Genome Institute"/>
            <person name="Mondo S.J."/>
            <person name="Dannebaum R.O."/>
            <person name="Kuo R.C."/>
            <person name="Labutti K."/>
            <person name="Haridas S."/>
            <person name="Kuo A."/>
            <person name="Salamov A."/>
            <person name="Ahrendt S.R."/>
            <person name="Lipzen A."/>
            <person name="Sullivan W."/>
            <person name="Andreopoulos W.B."/>
            <person name="Clum A."/>
            <person name="Lindquist E."/>
            <person name="Daum C."/>
            <person name="Ramamoorthy G.K."/>
            <person name="Gryganskyi A."/>
            <person name="Culley D."/>
            <person name="Magnuson J.K."/>
            <person name="James T.Y."/>
            <person name="O'Malley M.A."/>
            <person name="Stajich J.E."/>
            <person name="Spatafora J.W."/>
            <person name="Visel A."/>
            <person name="Grigoriev I.V."/>
        </authorList>
    </citation>
    <scope>NUCLEOTIDE SEQUENCE [LARGE SCALE GENOMIC DNA]</scope>
    <source>
        <strain evidence="5 6">CBS 129021</strain>
    </source>
</reference>
<dbReference type="InterPro" id="IPR020845">
    <property type="entry name" value="AMP-binding_CS"/>
</dbReference>
<proteinExistence type="predicted"/>
<accession>A0A1Y2E3I1</accession>
<dbReference type="SMART" id="SM01294">
    <property type="entry name" value="PKS_PP_betabranch"/>
    <property type="match status" value="1"/>
</dbReference>
<dbReference type="InterPro" id="IPR036736">
    <property type="entry name" value="ACP-like_sf"/>
</dbReference>
<evidence type="ECO:0000256" key="1">
    <source>
        <dbReference type="ARBA" id="ARBA00022450"/>
    </source>
</evidence>
<dbReference type="RefSeq" id="XP_040717046.1">
    <property type="nucleotide sequence ID" value="XM_040859949.1"/>
</dbReference>
<evidence type="ECO:0000256" key="2">
    <source>
        <dbReference type="ARBA" id="ARBA00022553"/>
    </source>
</evidence>
<dbReference type="GO" id="GO:0031177">
    <property type="term" value="F:phosphopantetheine binding"/>
    <property type="evidence" value="ECO:0007669"/>
    <property type="project" value="InterPro"/>
</dbReference>
<name>A0A1Y2E3I1_9PEZI</name>
<comment type="caution">
    <text evidence="5">The sequence shown here is derived from an EMBL/GenBank/DDBJ whole genome shotgun (WGS) entry which is preliminary data.</text>
</comment>
<keyword evidence="2" id="KW-0597">Phosphoprotein</keyword>
<keyword evidence="6" id="KW-1185">Reference proteome</keyword>
<dbReference type="InterPro" id="IPR000873">
    <property type="entry name" value="AMP-dep_synth/lig_dom"/>
</dbReference>
<dbReference type="InterPro" id="IPR009081">
    <property type="entry name" value="PP-bd_ACP"/>
</dbReference>
<dbReference type="Gene3D" id="1.10.1200.10">
    <property type="entry name" value="ACP-like"/>
    <property type="match status" value="1"/>
</dbReference>
<dbReference type="PROSITE" id="PS00455">
    <property type="entry name" value="AMP_BINDING"/>
    <property type="match status" value="1"/>
</dbReference>
<dbReference type="InterPro" id="IPR042099">
    <property type="entry name" value="ANL_N_sf"/>
</dbReference>
<evidence type="ECO:0000259" key="4">
    <source>
        <dbReference type="PROSITE" id="PS50075"/>
    </source>
</evidence>
<evidence type="ECO:0000256" key="3">
    <source>
        <dbReference type="SAM" id="MobiDB-lite"/>
    </source>
</evidence>
<dbReference type="PROSITE" id="PS50075">
    <property type="entry name" value="CARRIER"/>
    <property type="match status" value="1"/>
</dbReference>